<proteinExistence type="predicted"/>
<accession>A0A4Z0WFP0</accession>
<feature type="domain" description="N-acetyltransferase" evidence="1">
    <location>
        <begin position="43"/>
        <end position="119"/>
    </location>
</feature>
<dbReference type="OrthoDB" id="9794566at2"/>
<dbReference type="Gene3D" id="3.40.630.30">
    <property type="match status" value="1"/>
</dbReference>
<gene>
    <name evidence="2" type="ORF">E4656_03110</name>
</gene>
<organism evidence="2 3">
    <name type="scientific">Natronospirillum operosum</name>
    <dbReference type="NCBI Taxonomy" id="2759953"/>
    <lineage>
        <taxon>Bacteria</taxon>
        <taxon>Pseudomonadati</taxon>
        <taxon>Pseudomonadota</taxon>
        <taxon>Gammaproteobacteria</taxon>
        <taxon>Oceanospirillales</taxon>
        <taxon>Natronospirillaceae</taxon>
        <taxon>Natronospirillum</taxon>
    </lineage>
</organism>
<dbReference type="Proteomes" id="UP000297475">
    <property type="component" value="Unassembled WGS sequence"/>
</dbReference>
<evidence type="ECO:0000313" key="2">
    <source>
        <dbReference type="EMBL" id="TGG95428.1"/>
    </source>
</evidence>
<keyword evidence="3" id="KW-1185">Reference proteome</keyword>
<evidence type="ECO:0000313" key="3">
    <source>
        <dbReference type="Proteomes" id="UP000297475"/>
    </source>
</evidence>
<dbReference type="AlphaFoldDB" id="A0A4Z0WFP0"/>
<evidence type="ECO:0000259" key="1">
    <source>
        <dbReference type="Pfam" id="PF00583"/>
    </source>
</evidence>
<name>A0A4Z0WFP0_9GAMM</name>
<protein>
    <submittedName>
        <fullName evidence="2">GNAT family N-acetyltransferase</fullName>
    </submittedName>
</protein>
<dbReference type="RefSeq" id="WP_135481090.1">
    <property type="nucleotide sequence ID" value="NZ_SRMF01000001.1"/>
</dbReference>
<reference evidence="2 3" key="1">
    <citation type="submission" date="2019-04" db="EMBL/GenBank/DDBJ databases">
        <title>Natronospirillum operosus gen. nov., sp. nov., a haloalkaliphilic satellite isolated from decaying biomass of laboratory culture of cyanobacterium Geitlerinema sp. and proposal of Natronospirillaceae fam. nov. and Saccharospirillaceae fam. nov.</title>
        <authorList>
            <person name="Kevbrin V."/>
            <person name="Boltyanskaya Y."/>
            <person name="Koziaeva V."/>
            <person name="Grouzdev D.S."/>
            <person name="Park M."/>
            <person name="Cho J."/>
        </authorList>
    </citation>
    <scope>NUCLEOTIDE SEQUENCE [LARGE SCALE GENOMIC DNA]</scope>
    <source>
        <strain evidence="2 3">G-116</strain>
    </source>
</reference>
<dbReference type="CDD" id="cd04301">
    <property type="entry name" value="NAT_SF"/>
    <property type="match status" value="1"/>
</dbReference>
<dbReference type="EMBL" id="SRMF01000001">
    <property type="protein sequence ID" value="TGG95428.1"/>
    <property type="molecule type" value="Genomic_DNA"/>
</dbReference>
<dbReference type="GO" id="GO:0016747">
    <property type="term" value="F:acyltransferase activity, transferring groups other than amino-acyl groups"/>
    <property type="evidence" value="ECO:0007669"/>
    <property type="project" value="InterPro"/>
</dbReference>
<dbReference type="Pfam" id="PF00583">
    <property type="entry name" value="Acetyltransf_1"/>
    <property type="match status" value="1"/>
</dbReference>
<dbReference type="InterPro" id="IPR016181">
    <property type="entry name" value="Acyl_CoA_acyltransferase"/>
</dbReference>
<sequence length="159" mass="17319">MIIEYDRQYRESAIALMALLQEHERQLSDDRPPAAEVSAGQLDYLAATTEEAKGKIFLAIESEQAVGLIVVFSDHEPTGTQHVYPEFLQYGLVTDFVVAESHRGTKVASELMRQAGKTGEGQTMCTQLADAGISVTGRSRREPNTIMGIGALGEGRHAI</sequence>
<keyword evidence="2" id="KW-0808">Transferase</keyword>
<dbReference type="InterPro" id="IPR000182">
    <property type="entry name" value="GNAT_dom"/>
</dbReference>
<comment type="caution">
    <text evidence="2">The sequence shown here is derived from an EMBL/GenBank/DDBJ whole genome shotgun (WGS) entry which is preliminary data.</text>
</comment>
<dbReference type="SUPFAM" id="SSF55729">
    <property type="entry name" value="Acyl-CoA N-acyltransferases (Nat)"/>
    <property type="match status" value="1"/>
</dbReference>